<evidence type="ECO:0000313" key="8">
    <source>
        <dbReference type="Proteomes" id="UP000014680"/>
    </source>
</evidence>
<organism evidence="7 8">
    <name type="scientific">Entamoeba invadens IP1</name>
    <dbReference type="NCBI Taxonomy" id="370355"/>
    <lineage>
        <taxon>Eukaryota</taxon>
        <taxon>Amoebozoa</taxon>
        <taxon>Evosea</taxon>
        <taxon>Archamoebae</taxon>
        <taxon>Mastigamoebida</taxon>
        <taxon>Entamoebidae</taxon>
        <taxon>Entamoeba</taxon>
    </lineage>
</organism>
<feature type="transmembrane region" description="Helical" evidence="6">
    <location>
        <begin position="81"/>
        <end position="104"/>
    </location>
</feature>
<dbReference type="AlphaFoldDB" id="A0A0A1TXR3"/>
<feature type="transmembrane region" description="Helical" evidence="6">
    <location>
        <begin position="237"/>
        <end position="260"/>
    </location>
</feature>
<feature type="transmembrane region" description="Helical" evidence="6">
    <location>
        <begin position="323"/>
        <end position="349"/>
    </location>
</feature>
<protein>
    <recommendedName>
        <fullName evidence="9">Sulfite exporter TauE/SafE</fullName>
    </recommendedName>
</protein>
<gene>
    <name evidence="7" type="ORF">EIN_328840</name>
</gene>
<dbReference type="RefSeq" id="XP_004185523.1">
    <property type="nucleotide sequence ID" value="XM_004185475.1"/>
</dbReference>
<feature type="transmembrane region" description="Helical" evidence="6">
    <location>
        <begin position="385"/>
        <end position="408"/>
    </location>
</feature>
<dbReference type="InterPro" id="IPR002781">
    <property type="entry name" value="TM_pro_TauE-like"/>
</dbReference>
<dbReference type="EMBL" id="KB207015">
    <property type="protein sequence ID" value="ELP86177.1"/>
    <property type="molecule type" value="Genomic_DNA"/>
</dbReference>
<dbReference type="GO" id="GO:0016020">
    <property type="term" value="C:membrane"/>
    <property type="evidence" value="ECO:0007669"/>
    <property type="project" value="UniProtKB-SubCell"/>
</dbReference>
<dbReference type="PANTHER" id="PTHR14255">
    <property type="entry name" value="CEREBLON"/>
    <property type="match status" value="1"/>
</dbReference>
<dbReference type="Pfam" id="PF01925">
    <property type="entry name" value="TauE"/>
    <property type="match status" value="1"/>
</dbReference>
<dbReference type="Proteomes" id="UP000014680">
    <property type="component" value="Unassembled WGS sequence"/>
</dbReference>
<feature type="region of interest" description="Disordered" evidence="5">
    <location>
        <begin position="195"/>
        <end position="225"/>
    </location>
</feature>
<sequence length="492" mass="53544">MELTFDWKLAVGSIGSLFFAVLCAGSGIGGGCFYLVIFVLILQMDAHEAVPLSKITTFGVACGGYLVLWMKMHPTIKYKPLISYATALMVEPLTIYGTMLGVILNITSPSWLIIVVLVLLLGYTSYKTFTKAWKQYKAENEKMKQAKIAIEMKEEKQPDQDTANDDMTTESLKTGAESDDKVQSGVIVSDKIDLNESTPQDDKNEQGTGPQLLPQDENETVEDTKKKEEKILFKREVLKSILSIIILIAVWAVMFCIVILRGGGKMDSVVGVQCGTPWYWILTGVGAPLMLTVTLIVGGVLWYKHRGEHIEGEVQWSVKNCIIIPVGALFAGVSAAFLGIGGGMVIGPILLEIGVLPQVATATSAFMIMFTASSSSLQYIIDGKLDLYCGLWYFGIGFIGAAFGQFGFSKIVQKMNRQSVIGFFLGALIVLSTLAMVAMTVIQLIQDVKNHNLGFHHLCKAVEDSFSSLSTSFSLYSESAFSSVSIASSSDL</sequence>
<feature type="transmembrane region" description="Helical" evidence="6">
    <location>
        <begin position="17"/>
        <end position="43"/>
    </location>
</feature>
<keyword evidence="4 6" id="KW-0472">Membrane</keyword>
<feature type="compositionally biased region" description="Basic and acidic residues" evidence="5">
    <location>
        <begin position="195"/>
        <end position="205"/>
    </location>
</feature>
<evidence type="ECO:0000256" key="6">
    <source>
        <dbReference type="SAM" id="Phobius"/>
    </source>
</evidence>
<feature type="transmembrane region" description="Helical" evidence="6">
    <location>
        <begin position="280"/>
        <end position="303"/>
    </location>
</feature>
<comment type="subcellular location">
    <subcellularLocation>
        <location evidence="1">Membrane</location>
        <topology evidence="1">Multi-pass membrane protein</topology>
    </subcellularLocation>
</comment>
<dbReference type="PANTHER" id="PTHR14255:SF3">
    <property type="entry name" value="SULFITE EXPORTER TAUE_SAFE FAMILY PROTEIN 5-RELATED"/>
    <property type="match status" value="1"/>
</dbReference>
<evidence type="ECO:0000313" key="7">
    <source>
        <dbReference type="EMBL" id="ELP86177.1"/>
    </source>
</evidence>
<feature type="transmembrane region" description="Helical" evidence="6">
    <location>
        <begin position="355"/>
        <end position="373"/>
    </location>
</feature>
<dbReference type="GO" id="GO:0031464">
    <property type="term" value="C:Cul4A-RING E3 ubiquitin ligase complex"/>
    <property type="evidence" value="ECO:0007669"/>
    <property type="project" value="TreeGrafter"/>
</dbReference>
<evidence type="ECO:0000256" key="4">
    <source>
        <dbReference type="ARBA" id="ARBA00023136"/>
    </source>
</evidence>
<feature type="transmembrane region" description="Helical" evidence="6">
    <location>
        <begin position="110"/>
        <end position="126"/>
    </location>
</feature>
<feature type="transmembrane region" description="Helical" evidence="6">
    <location>
        <begin position="420"/>
        <end position="442"/>
    </location>
</feature>
<evidence type="ECO:0000256" key="2">
    <source>
        <dbReference type="ARBA" id="ARBA00022692"/>
    </source>
</evidence>
<keyword evidence="2 6" id="KW-0812">Transmembrane</keyword>
<name>A0A0A1TXR3_ENTIV</name>
<evidence type="ECO:0008006" key="9">
    <source>
        <dbReference type="Google" id="ProtNLM"/>
    </source>
</evidence>
<accession>A0A0A1TXR3</accession>
<dbReference type="GeneID" id="14885147"/>
<dbReference type="OMA" id="NMVHKIQ"/>
<dbReference type="VEuPathDB" id="AmoebaDB:EIN_328840"/>
<evidence type="ECO:0000256" key="1">
    <source>
        <dbReference type="ARBA" id="ARBA00004141"/>
    </source>
</evidence>
<feature type="transmembrane region" description="Helical" evidence="6">
    <location>
        <begin position="49"/>
        <end position="69"/>
    </location>
</feature>
<proteinExistence type="predicted"/>
<dbReference type="OrthoDB" id="434519at2759"/>
<keyword evidence="3 6" id="KW-1133">Transmembrane helix</keyword>
<dbReference type="KEGG" id="eiv:EIN_328840"/>
<keyword evidence="8" id="KW-1185">Reference proteome</keyword>
<dbReference type="GO" id="GO:0016567">
    <property type="term" value="P:protein ubiquitination"/>
    <property type="evidence" value="ECO:0007669"/>
    <property type="project" value="TreeGrafter"/>
</dbReference>
<evidence type="ECO:0000256" key="3">
    <source>
        <dbReference type="ARBA" id="ARBA00022989"/>
    </source>
</evidence>
<reference evidence="7 8" key="1">
    <citation type="submission" date="2012-10" db="EMBL/GenBank/DDBJ databases">
        <authorList>
            <person name="Zafar N."/>
            <person name="Inman J."/>
            <person name="Hall N."/>
            <person name="Lorenzi H."/>
            <person name="Caler E."/>
        </authorList>
    </citation>
    <scope>NUCLEOTIDE SEQUENCE [LARGE SCALE GENOMIC DNA]</scope>
    <source>
        <strain evidence="7 8">IP1</strain>
    </source>
</reference>
<evidence type="ECO:0000256" key="5">
    <source>
        <dbReference type="SAM" id="MobiDB-lite"/>
    </source>
</evidence>